<evidence type="ECO:0000256" key="6">
    <source>
        <dbReference type="RuleBase" id="RU366066"/>
    </source>
</evidence>
<sequence>MSTIAEESLVHLSSIEDSVSLLNAELASANFEDVEEDQDTNLQRYTLANENLPLASNEMDRLRDENSKRLLRNRNLSLVLDLDHTLLNSADLSDITSEETYLNCERDVLPEYLKSSLFRVDTMKMLTKLRPYVNTFLKEASKLFELHIYTMGDRSYALEMAKLLDPENIYFNSRIISRDDSTRMFEKSLDVVLGKENATVILDDSESVWCKEHKENLIVIERYHFFAYSCKQFGDDHKSHSQLKSDENESEGALANSLKILQQIHTMFFDMGHKDSLEDRDLRKVLKSVRKEVLKGCKVVFCDEISSYSLEFRKTAEELGAELCDETEACVTHVVSIDLRDDKSIWAMKEKKFLVTPNWIRVSNHMCRKQLEENFSVPPPDK</sequence>
<comment type="catalytic activity">
    <reaction evidence="4 6">
        <text>O-phospho-L-seryl-[protein] + H2O = L-seryl-[protein] + phosphate</text>
        <dbReference type="Rhea" id="RHEA:20629"/>
        <dbReference type="Rhea" id="RHEA-COMP:9863"/>
        <dbReference type="Rhea" id="RHEA-COMP:11604"/>
        <dbReference type="ChEBI" id="CHEBI:15377"/>
        <dbReference type="ChEBI" id="CHEBI:29999"/>
        <dbReference type="ChEBI" id="CHEBI:43474"/>
        <dbReference type="ChEBI" id="CHEBI:83421"/>
        <dbReference type="EC" id="3.1.3.16"/>
    </reaction>
</comment>
<name>A0A022RE95_ERYGU</name>
<evidence type="ECO:0000313" key="9">
    <source>
        <dbReference type="Proteomes" id="UP000030748"/>
    </source>
</evidence>
<dbReference type="InterPro" id="IPR011947">
    <property type="entry name" value="FCP1_euk"/>
</dbReference>
<comment type="catalytic activity">
    <reaction evidence="5 6">
        <text>O-phospho-L-threonyl-[protein] + H2O = L-threonyl-[protein] + phosphate</text>
        <dbReference type="Rhea" id="RHEA:47004"/>
        <dbReference type="Rhea" id="RHEA-COMP:11060"/>
        <dbReference type="Rhea" id="RHEA-COMP:11605"/>
        <dbReference type="ChEBI" id="CHEBI:15377"/>
        <dbReference type="ChEBI" id="CHEBI:30013"/>
        <dbReference type="ChEBI" id="CHEBI:43474"/>
        <dbReference type="ChEBI" id="CHEBI:61977"/>
        <dbReference type="EC" id="3.1.3.16"/>
    </reaction>
</comment>
<dbReference type="SUPFAM" id="SSF52113">
    <property type="entry name" value="BRCT domain"/>
    <property type="match status" value="1"/>
</dbReference>
<keyword evidence="2 6" id="KW-0378">Hydrolase</keyword>
<evidence type="ECO:0000256" key="2">
    <source>
        <dbReference type="ARBA" id="ARBA00022801"/>
    </source>
</evidence>
<dbReference type="InterPro" id="IPR004274">
    <property type="entry name" value="FCP1_dom"/>
</dbReference>
<dbReference type="GO" id="GO:0008420">
    <property type="term" value="F:RNA polymerase II CTD heptapeptide repeat phosphatase activity"/>
    <property type="evidence" value="ECO:0000318"/>
    <property type="project" value="GO_Central"/>
</dbReference>
<dbReference type="NCBIfam" id="TIGR02250">
    <property type="entry name" value="FCP1_euk"/>
    <property type="match status" value="1"/>
</dbReference>
<dbReference type="PROSITE" id="PS50969">
    <property type="entry name" value="FCP1"/>
    <property type="match status" value="1"/>
</dbReference>
<evidence type="ECO:0000256" key="4">
    <source>
        <dbReference type="ARBA" id="ARBA00047761"/>
    </source>
</evidence>
<evidence type="ECO:0000256" key="3">
    <source>
        <dbReference type="ARBA" id="ARBA00023242"/>
    </source>
</evidence>
<dbReference type="CDD" id="cd07521">
    <property type="entry name" value="HAD_FCP1-like"/>
    <property type="match status" value="1"/>
</dbReference>
<keyword evidence="9" id="KW-1185">Reference proteome</keyword>
<dbReference type="STRING" id="4155.A0A022RE95"/>
<protein>
    <recommendedName>
        <fullName evidence="6">RNA polymerase II C-terminal domain phosphatase-like</fullName>
        <ecNumber evidence="6">3.1.3.16</ecNumber>
    </recommendedName>
</protein>
<dbReference type="EMBL" id="KI630556">
    <property type="protein sequence ID" value="EYU37215.1"/>
    <property type="molecule type" value="Genomic_DNA"/>
</dbReference>
<comment type="subcellular location">
    <subcellularLocation>
        <location evidence="1 6">Nucleus</location>
    </subcellularLocation>
</comment>
<comment type="function">
    <text evidence="6">This promotes the activity of RNA polymerase II.</text>
</comment>
<dbReference type="InterPro" id="IPR036420">
    <property type="entry name" value="BRCT_dom_sf"/>
</dbReference>
<dbReference type="GO" id="GO:0005634">
    <property type="term" value="C:nucleus"/>
    <property type="evidence" value="ECO:0007669"/>
    <property type="project" value="UniProtKB-SubCell"/>
</dbReference>
<dbReference type="InterPro" id="IPR036412">
    <property type="entry name" value="HAD-like_sf"/>
</dbReference>
<organism evidence="8 9">
    <name type="scientific">Erythranthe guttata</name>
    <name type="common">Yellow monkey flower</name>
    <name type="synonym">Mimulus guttatus</name>
    <dbReference type="NCBI Taxonomy" id="4155"/>
    <lineage>
        <taxon>Eukaryota</taxon>
        <taxon>Viridiplantae</taxon>
        <taxon>Streptophyta</taxon>
        <taxon>Embryophyta</taxon>
        <taxon>Tracheophyta</taxon>
        <taxon>Spermatophyta</taxon>
        <taxon>Magnoliopsida</taxon>
        <taxon>eudicotyledons</taxon>
        <taxon>Gunneridae</taxon>
        <taxon>Pentapetalae</taxon>
        <taxon>asterids</taxon>
        <taxon>lamiids</taxon>
        <taxon>Lamiales</taxon>
        <taxon>Phrymaceae</taxon>
        <taxon>Erythranthe</taxon>
    </lineage>
</organism>
<dbReference type="InterPro" id="IPR039189">
    <property type="entry name" value="Fcp1"/>
</dbReference>
<dbReference type="InterPro" id="IPR023214">
    <property type="entry name" value="HAD_sf"/>
</dbReference>
<dbReference type="EC" id="3.1.3.16" evidence="6"/>
<evidence type="ECO:0000259" key="7">
    <source>
        <dbReference type="PROSITE" id="PS50969"/>
    </source>
</evidence>
<dbReference type="SUPFAM" id="SSF56784">
    <property type="entry name" value="HAD-like"/>
    <property type="match status" value="1"/>
</dbReference>
<keyword evidence="3 6" id="KW-0539">Nucleus</keyword>
<reference evidence="8 9" key="1">
    <citation type="journal article" date="2013" name="Proc. Natl. Acad. Sci. U.S.A.">
        <title>Fine-scale variation in meiotic recombination in Mimulus inferred from population shotgun sequencing.</title>
        <authorList>
            <person name="Hellsten U."/>
            <person name="Wright K.M."/>
            <person name="Jenkins J."/>
            <person name="Shu S."/>
            <person name="Yuan Y."/>
            <person name="Wessler S.R."/>
            <person name="Schmutz J."/>
            <person name="Willis J.H."/>
            <person name="Rokhsar D.S."/>
        </authorList>
    </citation>
    <scope>NUCLEOTIDE SEQUENCE [LARGE SCALE GENOMIC DNA]</scope>
    <source>
        <strain evidence="9">cv. DUN x IM62</strain>
    </source>
</reference>
<dbReference type="PANTHER" id="PTHR23081:SF36">
    <property type="entry name" value="RNA POLYMERASE II SUBUNIT A C-TERMINAL DOMAIN PHOSPHATASE"/>
    <property type="match status" value="1"/>
</dbReference>
<evidence type="ECO:0000256" key="5">
    <source>
        <dbReference type="ARBA" id="ARBA00048336"/>
    </source>
</evidence>
<dbReference type="AlphaFoldDB" id="A0A022RE95"/>
<feature type="domain" description="FCP1 homology" evidence="7">
    <location>
        <begin position="71"/>
        <end position="243"/>
    </location>
</feature>
<accession>A0A022RE95</accession>
<evidence type="ECO:0000256" key="1">
    <source>
        <dbReference type="ARBA" id="ARBA00004123"/>
    </source>
</evidence>
<gene>
    <name evidence="8" type="ORF">MIMGU_mgv1a026078mg</name>
</gene>
<dbReference type="PANTHER" id="PTHR23081">
    <property type="entry name" value="RNA POLYMERASE II CTD PHOSPHATASE"/>
    <property type="match status" value="1"/>
</dbReference>
<dbReference type="SMART" id="SM00577">
    <property type="entry name" value="CPDc"/>
    <property type="match status" value="1"/>
</dbReference>
<dbReference type="Gene3D" id="3.40.50.1000">
    <property type="entry name" value="HAD superfamily/HAD-like"/>
    <property type="match status" value="1"/>
</dbReference>
<evidence type="ECO:0000313" key="8">
    <source>
        <dbReference type="EMBL" id="EYU37215.1"/>
    </source>
</evidence>
<dbReference type="Proteomes" id="UP000030748">
    <property type="component" value="Unassembled WGS sequence"/>
</dbReference>
<dbReference type="Gene3D" id="3.40.50.10190">
    <property type="entry name" value="BRCT domain"/>
    <property type="match status" value="1"/>
</dbReference>
<proteinExistence type="predicted"/>
<dbReference type="Pfam" id="PF03031">
    <property type="entry name" value="NIF"/>
    <property type="match status" value="1"/>
</dbReference>